<dbReference type="EMBL" id="FNXT01000384">
    <property type="protein sequence ID" value="SZX64244.1"/>
    <property type="molecule type" value="Genomic_DNA"/>
</dbReference>
<reference evidence="1 2" key="1">
    <citation type="submission" date="2016-10" db="EMBL/GenBank/DDBJ databases">
        <authorList>
            <person name="Cai Z."/>
        </authorList>
    </citation>
    <scope>NUCLEOTIDE SEQUENCE [LARGE SCALE GENOMIC DNA]</scope>
</reference>
<keyword evidence="2" id="KW-1185">Reference proteome</keyword>
<evidence type="ECO:0000313" key="1">
    <source>
        <dbReference type="EMBL" id="SZX64244.1"/>
    </source>
</evidence>
<evidence type="ECO:0000313" key="2">
    <source>
        <dbReference type="Proteomes" id="UP000256970"/>
    </source>
</evidence>
<dbReference type="Proteomes" id="UP000256970">
    <property type="component" value="Unassembled WGS sequence"/>
</dbReference>
<accession>A0A383VHU7</accession>
<dbReference type="AlphaFoldDB" id="A0A383VHU7"/>
<gene>
    <name evidence="1" type="ORF">BQ4739_LOCUS4761</name>
</gene>
<protein>
    <submittedName>
        <fullName evidence="1">Uncharacterized protein</fullName>
    </submittedName>
</protein>
<name>A0A383VHU7_TETOB</name>
<sequence length="202" mass="21602">MDTWLRTAFKDPNVLQQCPPVSGVCGIRIPQEANANTFSGRPWPGKIKNECGFRSKEIKLPFYAQSDTSVFPSTVAVQAVPQGTNVMRSFYIGNKETPEVKYGSSTANVVIMDDNVNGNLRVASGMVNTKFEGSLYNGRISFNGNLYFNYTVPSGAVTSELVVVGGTGDFLGAVGSMTTGIVNSVGGFILSLYIPVGNCFNA</sequence>
<organism evidence="1 2">
    <name type="scientific">Tetradesmus obliquus</name>
    <name type="common">Green alga</name>
    <name type="synonym">Acutodesmus obliquus</name>
    <dbReference type="NCBI Taxonomy" id="3088"/>
    <lineage>
        <taxon>Eukaryota</taxon>
        <taxon>Viridiplantae</taxon>
        <taxon>Chlorophyta</taxon>
        <taxon>core chlorophytes</taxon>
        <taxon>Chlorophyceae</taxon>
        <taxon>CS clade</taxon>
        <taxon>Sphaeropleales</taxon>
        <taxon>Scenedesmaceae</taxon>
        <taxon>Tetradesmus</taxon>
    </lineage>
</organism>
<proteinExistence type="predicted"/>